<accession>A0ABY5GCV8</accession>
<evidence type="ECO:0000256" key="3">
    <source>
        <dbReference type="ARBA" id="ARBA00009406"/>
    </source>
</evidence>
<evidence type="ECO:0000256" key="11">
    <source>
        <dbReference type="ARBA" id="ARBA00048179"/>
    </source>
</evidence>
<comment type="function">
    <text evidence="1">Responsible for the formation of the pyrimidine heterocycle in the thiamine biosynthesis pathway. Catalyzes the formation of hydroxymethylpyrimidine phosphate (HMP-P) from histidine and pyridoxal phosphate (PLP). The protein uses PLP and the active site histidine to form HMP-P, generating an inactive enzyme. The enzyme can only undergo a single turnover, which suggests it is a suicide enzyme.</text>
</comment>
<evidence type="ECO:0000256" key="9">
    <source>
        <dbReference type="ARBA" id="ARBA00023004"/>
    </source>
</evidence>
<keyword evidence="13" id="KW-0732">Signal</keyword>
<dbReference type="Gene3D" id="3.40.190.10">
    <property type="entry name" value="Periplasmic binding protein-like II"/>
    <property type="match status" value="2"/>
</dbReference>
<dbReference type="EMBL" id="CP101508">
    <property type="protein sequence ID" value="UTV27068.1"/>
    <property type="molecule type" value="Genomic_DNA"/>
</dbReference>
<comment type="catalytic activity">
    <reaction evidence="11">
        <text>N(6)-(pyridoxal phosphate)-L-lysyl-[4-amino-5-hydroxymethyl-2-methylpyrimidine phosphate synthase] + L-histidyl-[4-amino-5-hydroxymethyl-2-methylpyrimidine phosphate synthase] + 2 Fe(3+) + 4 H2O = L-lysyl-[4-amino-5-hydroxymethyl-2-methylpyrimidine phosphate synthase] + (2S)-2-amino-5-hydroxy-4-oxopentanoyl-[4-amino-5-hydroxymethyl-2-methylpyrimidine phosphate synthase] + 4-amino-2-methyl-5-(phosphooxymethyl)pyrimidine + 3-oxopropanoate + 2 Fe(2+) + 2 H(+)</text>
        <dbReference type="Rhea" id="RHEA:65756"/>
        <dbReference type="Rhea" id="RHEA-COMP:16892"/>
        <dbReference type="Rhea" id="RHEA-COMP:16893"/>
        <dbReference type="Rhea" id="RHEA-COMP:16894"/>
        <dbReference type="Rhea" id="RHEA-COMP:16895"/>
        <dbReference type="ChEBI" id="CHEBI:15377"/>
        <dbReference type="ChEBI" id="CHEBI:15378"/>
        <dbReference type="ChEBI" id="CHEBI:29033"/>
        <dbReference type="ChEBI" id="CHEBI:29034"/>
        <dbReference type="ChEBI" id="CHEBI:29969"/>
        <dbReference type="ChEBI" id="CHEBI:29979"/>
        <dbReference type="ChEBI" id="CHEBI:33190"/>
        <dbReference type="ChEBI" id="CHEBI:58354"/>
        <dbReference type="ChEBI" id="CHEBI:143915"/>
        <dbReference type="ChEBI" id="CHEBI:157692"/>
    </reaction>
    <physiologicalReaction direction="left-to-right" evidence="11">
        <dbReference type="Rhea" id="RHEA:65757"/>
    </physiologicalReaction>
</comment>
<keyword evidence="8" id="KW-0784">Thiamine biosynthesis</keyword>
<protein>
    <recommendedName>
        <fullName evidence="10">Thiamine pyrimidine synthase</fullName>
    </recommendedName>
</protein>
<evidence type="ECO:0000313" key="16">
    <source>
        <dbReference type="Proteomes" id="UP001057998"/>
    </source>
</evidence>
<dbReference type="InterPro" id="IPR000160">
    <property type="entry name" value="GGDEF_dom"/>
</dbReference>
<evidence type="ECO:0000259" key="14">
    <source>
        <dbReference type="PROSITE" id="PS50887"/>
    </source>
</evidence>
<dbReference type="InterPro" id="IPR027939">
    <property type="entry name" value="NMT1/THI5"/>
</dbReference>
<dbReference type="PANTHER" id="PTHR31528">
    <property type="entry name" value="4-AMINO-5-HYDROXYMETHYL-2-METHYLPYRIMIDINE PHOSPHATE SYNTHASE THI11-RELATED"/>
    <property type="match status" value="1"/>
</dbReference>
<proteinExistence type="inferred from homology"/>
<evidence type="ECO:0000256" key="8">
    <source>
        <dbReference type="ARBA" id="ARBA00022977"/>
    </source>
</evidence>
<keyword evidence="9" id="KW-0408">Iron</keyword>
<evidence type="ECO:0000256" key="12">
    <source>
        <dbReference type="SAM" id="Phobius"/>
    </source>
</evidence>
<comment type="pathway">
    <text evidence="2">Cofactor biosynthesis; thiamine diphosphate biosynthesis.</text>
</comment>
<dbReference type="InterPro" id="IPR043128">
    <property type="entry name" value="Rev_trsase/Diguanyl_cyclase"/>
</dbReference>
<evidence type="ECO:0000256" key="5">
    <source>
        <dbReference type="ARBA" id="ARBA00022679"/>
    </source>
</evidence>
<sequence length="535" mass="60523">MKKKRAVLLSLLLMVLAQPTFALEPVSLQLRWLHQAQFAGFYMAKEKGFYQDAGLNVTIKPGGNHKVPITEVLSGRAEFGVGNTEVLVAFGHGFPVTAMAAIFQHSPSVLIAKANSNIQTIHDLVGKRVMMFAGAEDAELLVLLARNNIYLSDLEQITTSADVDDLLSGKIDAFNGYLTNEPYYLQKQGEQPLIFNPADYGVSFYSDIIFTHQDFAQAHPDTVERFRNASLKGWYYALTHIDETLDVIEQQYRPMKSRDHLAFELESSAKMIMSDLIEIGHMNPNRWQTIADELSQLNIIPKTHIDENFLYPQRAELTWKDVQLWLQSGMLLLGGTFLAITYLTLVNRQLKREIARRIEAERKASEMARKDTLTGIANRYALVEELHRVVSQISPYQAKPALLFIDLDDFKQVNDTYGHHAGDRVLQQFCARITHLLAGQRSFFARLAGDEFVILLEATAKDDARALVTQISTAAQRPFPHGQTQIQIGASVGITFYRPGDTPDYFLSRADNMMYRNKRRSQKERLESGQNTAEY</sequence>
<keyword evidence="12" id="KW-0472">Membrane</keyword>
<dbReference type="PANTHER" id="PTHR31528:SF1">
    <property type="entry name" value="4-AMINO-5-HYDROXYMETHYL-2-METHYLPYRIMIDINE PHOSPHATE SYNTHASE THI11-RELATED"/>
    <property type="match status" value="1"/>
</dbReference>
<evidence type="ECO:0000256" key="13">
    <source>
        <dbReference type="SAM" id="SignalP"/>
    </source>
</evidence>
<evidence type="ECO:0000256" key="10">
    <source>
        <dbReference type="ARBA" id="ARBA00033171"/>
    </source>
</evidence>
<evidence type="ECO:0000313" key="15">
    <source>
        <dbReference type="EMBL" id="UTV27068.1"/>
    </source>
</evidence>
<feature type="domain" description="GGDEF" evidence="14">
    <location>
        <begin position="398"/>
        <end position="535"/>
    </location>
</feature>
<keyword evidence="12" id="KW-1133">Transmembrane helix</keyword>
<feature type="chain" id="PRO_5046054111" description="Thiamine pyrimidine synthase" evidence="13">
    <location>
        <begin position="23"/>
        <end position="535"/>
    </location>
</feature>
<dbReference type="InterPro" id="IPR029787">
    <property type="entry name" value="Nucleotide_cyclase"/>
</dbReference>
<keyword evidence="6" id="KW-0479">Metal-binding</keyword>
<keyword evidence="12" id="KW-0812">Transmembrane</keyword>
<reference evidence="15" key="1">
    <citation type="submission" date="2022-07" db="EMBL/GenBank/DDBJ databases">
        <title>Genome sequencing of Photobacterium atrarenae GJH2-4.</title>
        <authorList>
            <person name="Park S.-J."/>
        </authorList>
    </citation>
    <scope>NUCLEOTIDE SEQUENCE</scope>
    <source>
        <strain evidence="15">GJH2-4</strain>
    </source>
</reference>
<dbReference type="Proteomes" id="UP001057998">
    <property type="component" value="Chromosome 1"/>
</dbReference>
<evidence type="ECO:0000256" key="6">
    <source>
        <dbReference type="ARBA" id="ARBA00022723"/>
    </source>
</evidence>
<dbReference type="Pfam" id="PF09084">
    <property type="entry name" value="NMT1"/>
    <property type="match status" value="1"/>
</dbReference>
<dbReference type="NCBIfam" id="TIGR00254">
    <property type="entry name" value="GGDEF"/>
    <property type="match status" value="1"/>
</dbReference>
<organism evidence="15 16">
    <name type="scientific">Photobacterium atrarenae</name>
    <dbReference type="NCBI Taxonomy" id="865757"/>
    <lineage>
        <taxon>Bacteria</taxon>
        <taxon>Pseudomonadati</taxon>
        <taxon>Pseudomonadota</taxon>
        <taxon>Gammaproteobacteria</taxon>
        <taxon>Vibrionales</taxon>
        <taxon>Vibrionaceae</taxon>
        <taxon>Photobacterium</taxon>
    </lineage>
</organism>
<keyword evidence="5" id="KW-0808">Transferase</keyword>
<feature type="transmembrane region" description="Helical" evidence="12">
    <location>
        <begin position="324"/>
        <end position="346"/>
    </location>
</feature>
<evidence type="ECO:0000256" key="7">
    <source>
        <dbReference type="ARBA" id="ARBA00022898"/>
    </source>
</evidence>
<dbReference type="Pfam" id="PF00990">
    <property type="entry name" value="GGDEF"/>
    <property type="match status" value="1"/>
</dbReference>
<dbReference type="PROSITE" id="PS50887">
    <property type="entry name" value="GGDEF"/>
    <property type="match status" value="1"/>
</dbReference>
<dbReference type="SUPFAM" id="SSF53850">
    <property type="entry name" value="Periplasmic binding protein-like II"/>
    <property type="match status" value="1"/>
</dbReference>
<dbReference type="RefSeq" id="WP_255388282.1">
    <property type="nucleotide sequence ID" value="NZ_CP101508.1"/>
</dbReference>
<dbReference type="Gene3D" id="3.30.70.270">
    <property type="match status" value="1"/>
</dbReference>
<feature type="signal peptide" evidence="13">
    <location>
        <begin position="1"/>
        <end position="22"/>
    </location>
</feature>
<dbReference type="CDD" id="cd01949">
    <property type="entry name" value="GGDEF"/>
    <property type="match status" value="1"/>
</dbReference>
<evidence type="ECO:0000256" key="4">
    <source>
        <dbReference type="ARBA" id="ARBA00011738"/>
    </source>
</evidence>
<keyword evidence="7" id="KW-0663">Pyridoxal phosphate</keyword>
<comment type="similarity">
    <text evidence="3">Belongs to the NMT1/THI5 family.</text>
</comment>
<name>A0ABY5GCV8_9GAMM</name>
<comment type="subunit">
    <text evidence="4">Homodimer.</text>
</comment>
<dbReference type="SUPFAM" id="SSF55073">
    <property type="entry name" value="Nucleotide cyclase"/>
    <property type="match status" value="1"/>
</dbReference>
<keyword evidence="16" id="KW-1185">Reference proteome</keyword>
<evidence type="ECO:0000256" key="2">
    <source>
        <dbReference type="ARBA" id="ARBA00004948"/>
    </source>
</evidence>
<dbReference type="SMART" id="SM00267">
    <property type="entry name" value="GGDEF"/>
    <property type="match status" value="1"/>
</dbReference>
<dbReference type="InterPro" id="IPR015168">
    <property type="entry name" value="SsuA/THI5"/>
</dbReference>
<gene>
    <name evidence="15" type="ORF">NNL38_12055</name>
</gene>
<evidence type="ECO:0000256" key="1">
    <source>
        <dbReference type="ARBA" id="ARBA00003469"/>
    </source>
</evidence>